<proteinExistence type="predicted"/>
<protein>
    <recommendedName>
        <fullName evidence="5">Transmembrane protein</fullName>
    </recommendedName>
</protein>
<feature type="transmembrane region" description="Helical" evidence="2">
    <location>
        <begin position="32"/>
        <end position="51"/>
    </location>
</feature>
<organism evidence="3 4">
    <name type="scientific">Roseateles violae</name>
    <dbReference type="NCBI Taxonomy" id="3058042"/>
    <lineage>
        <taxon>Bacteria</taxon>
        <taxon>Pseudomonadati</taxon>
        <taxon>Pseudomonadota</taxon>
        <taxon>Betaproteobacteria</taxon>
        <taxon>Burkholderiales</taxon>
        <taxon>Sphaerotilaceae</taxon>
        <taxon>Roseateles</taxon>
    </lineage>
</organism>
<gene>
    <name evidence="3" type="ORF">QWJ38_19645</name>
</gene>
<keyword evidence="2" id="KW-0812">Transmembrane</keyword>
<name>A0ABT8DW74_9BURK</name>
<keyword evidence="2" id="KW-0472">Membrane</keyword>
<feature type="transmembrane region" description="Helical" evidence="2">
    <location>
        <begin position="102"/>
        <end position="122"/>
    </location>
</feature>
<feature type="region of interest" description="Disordered" evidence="1">
    <location>
        <begin position="250"/>
        <end position="272"/>
    </location>
</feature>
<keyword evidence="4" id="KW-1185">Reference proteome</keyword>
<feature type="transmembrane region" description="Helical" evidence="2">
    <location>
        <begin position="174"/>
        <end position="194"/>
    </location>
</feature>
<dbReference type="Proteomes" id="UP001228044">
    <property type="component" value="Unassembled WGS sequence"/>
</dbReference>
<comment type="caution">
    <text evidence="3">The sequence shown here is derived from an EMBL/GenBank/DDBJ whole genome shotgun (WGS) entry which is preliminary data.</text>
</comment>
<keyword evidence="2" id="KW-1133">Transmembrane helix</keyword>
<dbReference type="RefSeq" id="WP_290360811.1">
    <property type="nucleotide sequence ID" value="NZ_JAUHHC010000005.1"/>
</dbReference>
<evidence type="ECO:0008006" key="5">
    <source>
        <dbReference type="Google" id="ProtNLM"/>
    </source>
</evidence>
<evidence type="ECO:0000256" key="1">
    <source>
        <dbReference type="SAM" id="MobiDB-lite"/>
    </source>
</evidence>
<accession>A0ABT8DW74</accession>
<evidence type="ECO:0000256" key="2">
    <source>
        <dbReference type="SAM" id="Phobius"/>
    </source>
</evidence>
<dbReference type="EMBL" id="JAUHHC010000005">
    <property type="protein sequence ID" value="MDN3922510.1"/>
    <property type="molecule type" value="Genomic_DNA"/>
</dbReference>
<feature type="compositionally biased region" description="Basic and acidic residues" evidence="1">
    <location>
        <begin position="294"/>
        <end position="305"/>
    </location>
</feature>
<evidence type="ECO:0000313" key="4">
    <source>
        <dbReference type="Proteomes" id="UP001228044"/>
    </source>
</evidence>
<sequence>MAADQVKADAGPSLARKYSHYEVAYIKLRTSMAVLAILLPVSLAFVSYIVHDYGFQPSISHYYIAGDFERNLLVGMLSCIGVFLMLYEGYSTLENRVLDVGGFLLVCVAFFPLNLTSFVLWGHTIQVQWELGPITLSVHGLTAVGFFICMIYVSTVLSGQTLRGRGNNVRCKWLLRYWLVSAVMAVAMVVALLGHQIQGSLFHKRAVFWVESIGVVAFAIFWLMKTREVNPTVSYRLKIFAPLSTAAKETTTPADRLQELGPPALESSEAVGTEPSSLCAFLRRLQGALGADSDVGKSKPEHDGSGKGLVPDGVQKSS</sequence>
<evidence type="ECO:0000313" key="3">
    <source>
        <dbReference type="EMBL" id="MDN3922510.1"/>
    </source>
</evidence>
<feature type="transmembrane region" description="Helical" evidence="2">
    <location>
        <begin position="134"/>
        <end position="153"/>
    </location>
</feature>
<feature type="region of interest" description="Disordered" evidence="1">
    <location>
        <begin position="291"/>
        <end position="318"/>
    </location>
</feature>
<reference evidence="3 4" key="1">
    <citation type="submission" date="2023-06" db="EMBL/GenBank/DDBJ databases">
        <title>Pelomonas sp. PFR6 16S ribosomal RNA gene Genome sequencing and assembly.</title>
        <authorList>
            <person name="Woo H."/>
        </authorList>
    </citation>
    <scope>NUCLEOTIDE SEQUENCE [LARGE SCALE GENOMIC DNA]</scope>
    <source>
        <strain evidence="3 4">PFR6</strain>
    </source>
</reference>
<feature type="transmembrane region" description="Helical" evidence="2">
    <location>
        <begin position="71"/>
        <end position="90"/>
    </location>
</feature>
<feature type="transmembrane region" description="Helical" evidence="2">
    <location>
        <begin position="206"/>
        <end position="224"/>
    </location>
</feature>